<dbReference type="AlphaFoldDB" id="A0A4R6QLT5"/>
<proteinExistence type="predicted"/>
<dbReference type="InterPro" id="IPR044992">
    <property type="entry name" value="ChyE-like"/>
</dbReference>
<organism evidence="2 3">
    <name type="scientific">Roseateles toxinivorans</name>
    <dbReference type="NCBI Taxonomy" id="270368"/>
    <lineage>
        <taxon>Bacteria</taxon>
        <taxon>Pseudomonadati</taxon>
        <taxon>Pseudomonadota</taxon>
        <taxon>Betaproteobacteria</taxon>
        <taxon>Burkholderiales</taxon>
        <taxon>Sphaerotilaceae</taxon>
        <taxon>Roseateles</taxon>
    </lineage>
</organism>
<dbReference type="Pfam" id="PF00117">
    <property type="entry name" value="GATase"/>
    <property type="match status" value="1"/>
</dbReference>
<name>A0A4R6QLT5_9BURK</name>
<feature type="domain" description="Glutamine amidotransferase" evidence="1">
    <location>
        <begin position="43"/>
        <end position="180"/>
    </location>
</feature>
<dbReference type="RefSeq" id="WP_133701644.1">
    <property type="nucleotide sequence ID" value="NZ_SNXS01000004.1"/>
</dbReference>
<accession>A0A4R6QLT5</accession>
<sequence>MKCLVIRHLAFEDLGVFAPVLTERGYEIAYRQAGVHPLSQEEWLAADLGVVLGGPIGVYEQDRYPWLTQEMRRVGQRLRAGKPTLGICLGAQIIAAALGARVYPGKAKEIGWAPVSLTPEGQASPLRHLAGVPVLHWHGDTFDLPAGARLLAGTAITQHQAFAITDQALALQFHPEVDASAIECWLIGHTAELSQAGVDVVALREASQRHGAAAALAGAALLRDWLARG</sequence>
<evidence type="ECO:0000313" key="2">
    <source>
        <dbReference type="EMBL" id="TDP63775.1"/>
    </source>
</evidence>
<dbReference type="SUPFAM" id="SSF52317">
    <property type="entry name" value="Class I glutamine amidotransferase-like"/>
    <property type="match status" value="1"/>
</dbReference>
<evidence type="ECO:0000313" key="3">
    <source>
        <dbReference type="Proteomes" id="UP000295361"/>
    </source>
</evidence>
<dbReference type="Proteomes" id="UP000295361">
    <property type="component" value="Unassembled WGS sequence"/>
</dbReference>
<evidence type="ECO:0000259" key="1">
    <source>
        <dbReference type="Pfam" id="PF00117"/>
    </source>
</evidence>
<comment type="caution">
    <text evidence="2">The sequence shown here is derived from an EMBL/GenBank/DDBJ whole genome shotgun (WGS) entry which is preliminary data.</text>
</comment>
<protein>
    <submittedName>
        <fullName evidence="2">GMP synthase (Glutamine-hydrolysing)</fullName>
    </submittedName>
</protein>
<reference evidence="2 3" key="1">
    <citation type="submission" date="2019-03" db="EMBL/GenBank/DDBJ databases">
        <title>Genomic Encyclopedia of Type Strains, Phase IV (KMG-IV): sequencing the most valuable type-strain genomes for metagenomic binning, comparative biology and taxonomic classification.</title>
        <authorList>
            <person name="Goeker M."/>
        </authorList>
    </citation>
    <scope>NUCLEOTIDE SEQUENCE [LARGE SCALE GENOMIC DNA]</scope>
    <source>
        <strain evidence="2 3">DSM 16998</strain>
    </source>
</reference>
<dbReference type="PANTHER" id="PTHR42695">
    <property type="entry name" value="GLUTAMINE AMIDOTRANSFERASE YLR126C-RELATED"/>
    <property type="match status" value="1"/>
</dbReference>
<dbReference type="Gene3D" id="3.40.50.880">
    <property type="match status" value="1"/>
</dbReference>
<dbReference type="PROSITE" id="PS51273">
    <property type="entry name" value="GATASE_TYPE_1"/>
    <property type="match status" value="1"/>
</dbReference>
<dbReference type="PANTHER" id="PTHR42695:SF5">
    <property type="entry name" value="GLUTAMINE AMIDOTRANSFERASE YLR126C-RELATED"/>
    <property type="match status" value="1"/>
</dbReference>
<dbReference type="InterPro" id="IPR029062">
    <property type="entry name" value="Class_I_gatase-like"/>
</dbReference>
<dbReference type="NCBIfam" id="NF005458">
    <property type="entry name" value="PRK07053.1"/>
    <property type="match status" value="1"/>
</dbReference>
<dbReference type="OrthoDB" id="9813383at2"/>
<gene>
    <name evidence="2" type="ORF">DES47_10457</name>
</gene>
<dbReference type="CDD" id="cd01741">
    <property type="entry name" value="GATase1_1"/>
    <property type="match status" value="1"/>
</dbReference>
<dbReference type="EMBL" id="SNXS01000004">
    <property type="protein sequence ID" value="TDP63775.1"/>
    <property type="molecule type" value="Genomic_DNA"/>
</dbReference>
<dbReference type="InParanoid" id="A0A4R6QLT5"/>
<dbReference type="GO" id="GO:0005829">
    <property type="term" value="C:cytosol"/>
    <property type="evidence" value="ECO:0007669"/>
    <property type="project" value="TreeGrafter"/>
</dbReference>
<keyword evidence="3" id="KW-1185">Reference proteome</keyword>
<dbReference type="InterPro" id="IPR017926">
    <property type="entry name" value="GATASE"/>
</dbReference>